<dbReference type="EMBL" id="LSBH01000043">
    <property type="protein sequence ID" value="OAQ59085.1"/>
    <property type="molecule type" value="Genomic_DNA"/>
</dbReference>
<organism evidence="2 3">
    <name type="scientific">Purpureocillium lilacinum</name>
    <name type="common">Paecilomyces lilacinus</name>
    <dbReference type="NCBI Taxonomy" id="33203"/>
    <lineage>
        <taxon>Eukaryota</taxon>
        <taxon>Fungi</taxon>
        <taxon>Dikarya</taxon>
        <taxon>Ascomycota</taxon>
        <taxon>Pezizomycotina</taxon>
        <taxon>Sordariomycetes</taxon>
        <taxon>Hypocreomycetidae</taxon>
        <taxon>Hypocreales</taxon>
        <taxon>Ophiocordycipitaceae</taxon>
        <taxon>Purpureocillium</taxon>
    </lineage>
</organism>
<proteinExistence type="predicted"/>
<reference evidence="2 3" key="1">
    <citation type="submission" date="2016-01" db="EMBL/GenBank/DDBJ databases">
        <title>Biosynthesis of antibiotic leucinostatins and their inhibition on Phytophthora in bio-control Purpureocillium lilacinum.</title>
        <authorList>
            <person name="Wang G."/>
            <person name="Liu Z."/>
            <person name="Lin R."/>
            <person name="Li E."/>
            <person name="Mao Z."/>
            <person name="Ling J."/>
            <person name="Yin W."/>
            <person name="Xie B."/>
        </authorList>
    </citation>
    <scope>NUCLEOTIDE SEQUENCE [LARGE SCALE GENOMIC DNA]</scope>
    <source>
        <strain evidence="2">PLBJ-1</strain>
    </source>
</reference>
<gene>
    <name evidence="2" type="ORF">VFPBJ_11633</name>
</gene>
<dbReference type="Proteomes" id="UP000078240">
    <property type="component" value="Unassembled WGS sequence"/>
</dbReference>
<name>A0A179F0U2_PURLI</name>
<feature type="compositionally biased region" description="Basic and acidic residues" evidence="1">
    <location>
        <begin position="82"/>
        <end position="136"/>
    </location>
</feature>
<protein>
    <submittedName>
        <fullName evidence="2">Uncharacterized protein</fullName>
    </submittedName>
</protein>
<dbReference type="AlphaFoldDB" id="A0A179F0U2"/>
<sequence>MACAYNKREGEGVSLAVKRHYDSLLVENLRFRELFSAIRNSEEDGAQEIFRRLRLRGPLAVLDDLRLTDYPVPKRIPGQAKPEPRLLGRDGRDNRDRPRERDYQDCRDGPTYHDGQRMLSRPGRDQSEQRRLEDAIPTKISASRSPHGPLDCVYQSQPEAQRHKKGRYQWKDVVLGGP</sequence>
<accession>A0A179F0U2</accession>
<evidence type="ECO:0000256" key="1">
    <source>
        <dbReference type="SAM" id="MobiDB-lite"/>
    </source>
</evidence>
<evidence type="ECO:0000313" key="2">
    <source>
        <dbReference type="EMBL" id="OAQ59085.1"/>
    </source>
</evidence>
<feature type="region of interest" description="Disordered" evidence="1">
    <location>
        <begin position="71"/>
        <end position="178"/>
    </location>
</feature>
<evidence type="ECO:0000313" key="3">
    <source>
        <dbReference type="Proteomes" id="UP000078240"/>
    </source>
</evidence>
<comment type="caution">
    <text evidence="2">The sequence shown here is derived from an EMBL/GenBank/DDBJ whole genome shotgun (WGS) entry which is preliminary data.</text>
</comment>